<sequence length="195" mass="21745">MNSSSVLTIASGNQKKVSEILEMLDVLSLKVKKQPEHLNVEETGKTYFDNAFLKAKAASLETKTWALADDSGLEVDYLDGRPGIYSARYAKNNDDKLIKLIRELSDIPYRSAKFISCMVLCDPEGKLVKDATGICWGEILKEPKYPNGEFESIFWVKEANCVYGELSHSQLSKLGSRGKAAKNIAPFLKREFGID</sequence>
<dbReference type="CDD" id="cd00515">
    <property type="entry name" value="HAM1"/>
    <property type="match status" value="1"/>
</dbReference>
<organism evidence="3 4">
    <name type="scientific">Prochlorococcus marinus subsp. pastoris (strain CCMP1986 / NIES-2087 / MED4)</name>
    <dbReference type="NCBI Taxonomy" id="59919"/>
    <lineage>
        <taxon>Bacteria</taxon>
        <taxon>Bacillati</taxon>
        <taxon>Cyanobacteriota</taxon>
        <taxon>Cyanophyceae</taxon>
        <taxon>Synechococcales</taxon>
        <taxon>Prochlorococcaceae</taxon>
        <taxon>Prochlorococcus</taxon>
    </lineage>
</organism>
<dbReference type="eggNOG" id="COG0127">
    <property type="taxonomic scope" value="Bacteria"/>
</dbReference>
<dbReference type="Pfam" id="PF01725">
    <property type="entry name" value="Ham1p_like"/>
    <property type="match status" value="1"/>
</dbReference>
<dbReference type="STRING" id="59919.PMM0548"/>
<dbReference type="InterPro" id="IPR029001">
    <property type="entry name" value="ITPase-like_fam"/>
</dbReference>
<dbReference type="RefSeq" id="WP_011132183.1">
    <property type="nucleotide sequence ID" value="NC_005072.1"/>
</dbReference>
<reference evidence="3 4" key="1">
    <citation type="journal article" date="2003" name="Nature">
        <title>Genome divergence in two Prochlorococcus ecotypes reflects oceanic niche differentiation.</title>
        <authorList>
            <person name="Rocap G."/>
            <person name="Larimer F.W."/>
            <person name="Lamerdin J.E."/>
            <person name="Malfatti S."/>
            <person name="Chain P."/>
            <person name="Ahlgren N.A."/>
            <person name="Arellano A."/>
            <person name="Coleman M."/>
            <person name="Hauser L."/>
            <person name="Hess W.R."/>
            <person name="Johnson Z.I."/>
            <person name="Land M.L."/>
            <person name="Lindell D."/>
            <person name="Post A.F."/>
            <person name="Regala W."/>
            <person name="Shah M."/>
            <person name="Shaw S.L."/>
            <person name="Steglich C."/>
            <person name="Sullivan M.B."/>
            <person name="Ting C.S."/>
            <person name="Tolonen A."/>
            <person name="Webb E.A."/>
            <person name="Zinser E.R."/>
            <person name="Chisholm S.W."/>
        </authorList>
    </citation>
    <scope>NUCLEOTIDE SEQUENCE [LARGE SCALE GENOMIC DNA]</scope>
    <source>
        <strain evidence="4">CCMP1986 / NIES-2087 / MED4</strain>
    </source>
</reference>
<dbReference type="AlphaFoldDB" id="Q7V2D2"/>
<accession>Q7V2D2</accession>
<proteinExistence type="inferred from homology"/>
<evidence type="ECO:0000313" key="3">
    <source>
        <dbReference type="EMBL" id="CAE19007.1"/>
    </source>
</evidence>
<dbReference type="HOGENOM" id="CLU_082080_0_2_3"/>
<dbReference type="PANTHER" id="PTHR11067">
    <property type="entry name" value="INOSINE TRIPHOSPHATE PYROPHOSPHATASE/HAM1 PROTEIN"/>
    <property type="match status" value="1"/>
</dbReference>
<dbReference type="PANTHER" id="PTHR11067:SF9">
    <property type="entry name" value="INOSINE TRIPHOSPHATE PYROPHOSPHATASE"/>
    <property type="match status" value="1"/>
</dbReference>
<evidence type="ECO:0000313" key="4">
    <source>
        <dbReference type="Proteomes" id="UP000001026"/>
    </source>
</evidence>
<dbReference type="OrthoDB" id="9807456at2"/>
<gene>
    <name evidence="3" type="ordered locus">PMM0548</name>
</gene>
<name>Q7V2D2_PROMP</name>
<evidence type="ECO:0000256" key="1">
    <source>
        <dbReference type="ARBA" id="ARBA00008023"/>
    </source>
</evidence>
<dbReference type="SUPFAM" id="SSF52972">
    <property type="entry name" value="ITPase-like"/>
    <property type="match status" value="1"/>
</dbReference>
<keyword evidence="2" id="KW-0378">Hydrolase</keyword>
<dbReference type="GO" id="GO:0047429">
    <property type="term" value="F:nucleoside triphosphate diphosphatase activity"/>
    <property type="evidence" value="ECO:0007669"/>
    <property type="project" value="InterPro"/>
</dbReference>
<dbReference type="InterPro" id="IPR002637">
    <property type="entry name" value="RdgB/HAM1"/>
</dbReference>
<protein>
    <submittedName>
        <fullName evidence="3">HAM1 family protein</fullName>
    </submittedName>
</protein>
<dbReference type="EMBL" id="BX548174">
    <property type="protein sequence ID" value="CAE19007.1"/>
    <property type="molecule type" value="Genomic_DNA"/>
</dbReference>
<comment type="similarity">
    <text evidence="1">Belongs to the HAM1 NTPase family.</text>
</comment>
<dbReference type="GO" id="GO:0009143">
    <property type="term" value="P:nucleoside triphosphate catabolic process"/>
    <property type="evidence" value="ECO:0007669"/>
    <property type="project" value="InterPro"/>
</dbReference>
<dbReference type="Gene3D" id="3.90.950.10">
    <property type="match status" value="1"/>
</dbReference>
<evidence type="ECO:0000256" key="2">
    <source>
        <dbReference type="ARBA" id="ARBA00022801"/>
    </source>
</evidence>
<dbReference type="KEGG" id="pmm:PMM0548"/>
<dbReference type="GO" id="GO:0005829">
    <property type="term" value="C:cytosol"/>
    <property type="evidence" value="ECO:0007669"/>
    <property type="project" value="TreeGrafter"/>
</dbReference>
<dbReference type="Proteomes" id="UP000001026">
    <property type="component" value="Chromosome"/>
</dbReference>